<dbReference type="NCBIfam" id="NF046065">
    <property type="entry name" value="MtxRegRemB"/>
    <property type="match status" value="1"/>
</dbReference>
<evidence type="ECO:0008006" key="3">
    <source>
        <dbReference type="Google" id="ProtNLM"/>
    </source>
</evidence>
<dbReference type="AlphaFoldDB" id="A0A1I4NAA6"/>
<protein>
    <recommendedName>
        <fullName evidence="3">DUF370 domain-containing protein</fullName>
    </recommendedName>
</protein>
<keyword evidence="2" id="KW-1185">Reference proteome</keyword>
<evidence type="ECO:0000313" key="2">
    <source>
        <dbReference type="Proteomes" id="UP000199668"/>
    </source>
</evidence>
<dbReference type="Pfam" id="PF04025">
    <property type="entry name" value="RemA-like"/>
    <property type="match status" value="1"/>
</dbReference>
<name>A0A1I4NAA6_9BACI</name>
<proteinExistence type="predicted"/>
<organism evidence="1 2">
    <name type="scientific">Salibacterium qingdaonense</name>
    <dbReference type="NCBI Taxonomy" id="266892"/>
    <lineage>
        <taxon>Bacteria</taxon>
        <taxon>Bacillati</taxon>
        <taxon>Bacillota</taxon>
        <taxon>Bacilli</taxon>
        <taxon>Bacillales</taxon>
        <taxon>Bacillaceae</taxon>
    </lineage>
</organism>
<dbReference type="OrthoDB" id="9811390at2"/>
<gene>
    <name evidence="1" type="ORF">SAMN04488054_11635</name>
</gene>
<dbReference type="Proteomes" id="UP000199668">
    <property type="component" value="Unassembled WGS sequence"/>
</dbReference>
<dbReference type="STRING" id="266892.SAMN04488054_11635"/>
<reference evidence="1 2" key="1">
    <citation type="submission" date="2016-10" db="EMBL/GenBank/DDBJ databases">
        <authorList>
            <person name="de Groot N.N."/>
        </authorList>
    </citation>
    <scope>NUCLEOTIDE SEQUENCE [LARGE SCALE GENOMIC DNA]</scope>
    <source>
        <strain evidence="1 2">CGMCC 1.6134</strain>
    </source>
</reference>
<evidence type="ECO:0000313" key="1">
    <source>
        <dbReference type="EMBL" id="SFM12315.1"/>
    </source>
</evidence>
<dbReference type="RefSeq" id="WP_090927323.1">
    <property type="nucleotide sequence ID" value="NZ_FOTY01000016.1"/>
</dbReference>
<sequence>MFIHLGGDKVIRSKDVITIVDQDTHDSSSITQQFLSSRAEEDVERISSEQTKSVVVTTEKIYLSPISTLTLKRRAQAISEYEDYTEDQENTTQT</sequence>
<dbReference type="InterPro" id="IPR007169">
    <property type="entry name" value="RemA-like"/>
</dbReference>
<accession>A0A1I4NAA6</accession>
<dbReference type="EMBL" id="FOTY01000016">
    <property type="protein sequence ID" value="SFM12315.1"/>
    <property type="molecule type" value="Genomic_DNA"/>
</dbReference>